<dbReference type="FunFam" id="1.20.200.10:FF:000001">
    <property type="entry name" value="Fumarate hydratase, mitochondrial"/>
    <property type="match status" value="1"/>
</dbReference>
<dbReference type="GO" id="GO:0006106">
    <property type="term" value="P:fumarate metabolic process"/>
    <property type="evidence" value="ECO:0007669"/>
    <property type="project" value="InterPro"/>
</dbReference>
<dbReference type="InterPro" id="IPR008948">
    <property type="entry name" value="L-Aspartase-like"/>
</dbReference>
<keyword evidence="5" id="KW-0456">Lyase</keyword>
<sequence length="899" mass="98209">MEKYRIEADTFGELKVPVEKYYGAQTVRSVMNFPIGGETERMPVPVVTAMGMLKKAAALVNKDFGLDPKVADAISQAADEVISGKLYKDHFPLVIWQTGSGTQTNMNTNEVISNRAIEIMGGKLGSKTPVHPNDHVNKSQSSNDTFPTAMHVAVAVELHKTLVPGLRALHDSLDAKANEFKDIIKIGRTHTQDATPLTLGQEFSGYVQQIKFGIERVNACLPRLYMLAAGGTAVGTGLNTRIGFAEKVAAKLAELTGLPFVTAPNKFEALACHDAMVEVSGALNTIACSFMKIANDIRFLASGPRCGLGELSLPENEPGSSIMPGKVNPTQCEAMTMVAAQVMGNHVAVTVGGSNGHFELNVFKPMMVANVLRSIRLLGDAANAFTTNCVVGIVANREQINKLLHESLMLVTALNPHIGYDKAAKIAKTAHKEGTTLKECALKLGYLTEDQFNQWVKPEDMLGPNQLYARTAVMASARKRRVAQDNDHPVKMPPRLRKSSRQSPSFFKLFAILCLCVCFFVVVIGAYFQALPWNLYAHGTNALDNLAFSLGLQTHVYAVVIDAGSTGSRLLAFTFHKSLIDGNLKLDDELFVQVKPGLSSFSNEPEKGANQMLALLERAKDVVPPSERGHTPLSMKATAGLRLLPREKADRLIEKVREVFRESPFHSTAHSVSIMDGTDEGLFSWFTVNFLLDRFGAGPEHTAVALDLGGGSTQVTFALDKDEEAIFRAHDPDSVHEINAFHNKLAVYTHSYLGLGLMAARHAILTADQEGNTSVIHNVCINPIVSTEWEYAGTTYTLKGPKDPTIIHIKEKKGTVAEDRPIVNFTQCLSTVQDYVAHKVYKPKGLSRREINAFSYYFDRAAEVGLIDERVGGVVSLKQFMDAAKTSKRQACVFLMHLI</sequence>
<name>A0A8S1D266_9INSE</name>
<organism evidence="11 12">
    <name type="scientific">Cloeon dipterum</name>
    <dbReference type="NCBI Taxonomy" id="197152"/>
    <lineage>
        <taxon>Eukaryota</taxon>
        <taxon>Metazoa</taxon>
        <taxon>Ecdysozoa</taxon>
        <taxon>Arthropoda</taxon>
        <taxon>Hexapoda</taxon>
        <taxon>Insecta</taxon>
        <taxon>Pterygota</taxon>
        <taxon>Palaeoptera</taxon>
        <taxon>Ephemeroptera</taxon>
        <taxon>Pisciforma</taxon>
        <taxon>Baetidae</taxon>
        <taxon>Cloeon</taxon>
    </lineage>
</organism>
<evidence type="ECO:0000313" key="12">
    <source>
        <dbReference type="Proteomes" id="UP000494165"/>
    </source>
</evidence>
<dbReference type="GO" id="GO:0004333">
    <property type="term" value="F:fumarate hydratase activity"/>
    <property type="evidence" value="ECO:0007669"/>
    <property type="project" value="UniProtKB-EC"/>
</dbReference>
<dbReference type="AlphaFoldDB" id="A0A8S1D266"/>
<feature type="domain" description="Fumarase C C-terminal" evidence="10">
    <location>
        <begin position="410"/>
        <end position="462"/>
    </location>
</feature>
<feature type="transmembrane region" description="Helical" evidence="8">
    <location>
        <begin position="506"/>
        <end position="528"/>
    </location>
</feature>
<dbReference type="GO" id="GO:0006099">
    <property type="term" value="P:tricarboxylic acid cycle"/>
    <property type="evidence" value="ECO:0007669"/>
    <property type="project" value="InterPro"/>
</dbReference>
<evidence type="ECO:0000256" key="3">
    <source>
        <dbReference type="ARBA" id="ARBA00012921"/>
    </source>
</evidence>
<dbReference type="Pfam" id="PF01150">
    <property type="entry name" value="GDA1_CD39"/>
    <property type="match status" value="1"/>
</dbReference>
<feature type="domain" description="Fumarate lyase N-terminal" evidence="9">
    <location>
        <begin position="12"/>
        <end position="344"/>
    </location>
</feature>
<dbReference type="Gene3D" id="1.20.200.10">
    <property type="entry name" value="Fumarase/aspartase (Central domain)"/>
    <property type="match status" value="1"/>
</dbReference>
<keyword evidence="8" id="KW-1133">Transmembrane helix</keyword>
<dbReference type="GO" id="GO:0006108">
    <property type="term" value="P:malate metabolic process"/>
    <property type="evidence" value="ECO:0007669"/>
    <property type="project" value="TreeGrafter"/>
</dbReference>
<dbReference type="HAMAP" id="MF_00743">
    <property type="entry name" value="FumaraseC"/>
    <property type="match status" value="1"/>
</dbReference>
<evidence type="ECO:0000256" key="2">
    <source>
        <dbReference type="ARBA" id="ARBA00009283"/>
    </source>
</evidence>
<dbReference type="Gene3D" id="3.30.420.40">
    <property type="match status" value="1"/>
</dbReference>
<evidence type="ECO:0000313" key="11">
    <source>
        <dbReference type="EMBL" id="CAB3374951.1"/>
    </source>
</evidence>
<feature type="active site" description="Proton acceptor" evidence="6">
    <location>
        <position position="680"/>
    </location>
</feature>
<feature type="binding site" evidence="7">
    <location>
        <begin position="710"/>
        <end position="714"/>
    </location>
    <ligand>
        <name>ATP</name>
        <dbReference type="ChEBI" id="CHEBI:30616"/>
    </ligand>
</feature>
<proteinExistence type="inferred from homology"/>
<keyword evidence="8" id="KW-0472">Membrane</keyword>
<dbReference type="FunFam" id="1.10.40.30:FF:000002">
    <property type="entry name" value="Fumarate hydratase class II"/>
    <property type="match status" value="1"/>
</dbReference>
<protein>
    <recommendedName>
        <fullName evidence="3">fumarate hydratase</fullName>
        <ecNumber evidence="3">4.2.1.2</ecNumber>
    </recommendedName>
</protein>
<evidence type="ECO:0000256" key="7">
    <source>
        <dbReference type="PIRSR" id="PIRSR600407-2"/>
    </source>
</evidence>
<dbReference type="InterPro" id="IPR024083">
    <property type="entry name" value="Fumarase/histidase_N"/>
</dbReference>
<dbReference type="Pfam" id="PF00206">
    <property type="entry name" value="Lyase_1"/>
    <property type="match status" value="1"/>
</dbReference>
<dbReference type="InterPro" id="IPR000407">
    <property type="entry name" value="GDA1_CD39_NTPase"/>
</dbReference>
<dbReference type="PANTHER" id="PTHR11444:SF1">
    <property type="entry name" value="FUMARATE HYDRATASE, MITOCHONDRIAL"/>
    <property type="match status" value="1"/>
</dbReference>
<dbReference type="FunFam" id="1.10.275.10:FF:000001">
    <property type="entry name" value="Fumarate hydratase, mitochondrial"/>
    <property type="match status" value="1"/>
</dbReference>
<comment type="similarity">
    <text evidence="1">Belongs to the class-II fumarase/aspartase family. Fumarase subfamily.</text>
</comment>
<comment type="similarity">
    <text evidence="2">Belongs to the GDA1/CD39 NTPase family.</text>
</comment>
<evidence type="ECO:0000256" key="5">
    <source>
        <dbReference type="ARBA" id="ARBA00023239"/>
    </source>
</evidence>
<dbReference type="InterPro" id="IPR022761">
    <property type="entry name" value="Fumarate_lyase_N"/>
</dbReference>
<keyword evidence="8" id="KW-0812">Transmembrane</keyword>
<evidence type="ECO:0000259" key="10">
    <source>
        <dbReference type="Pfam" id="PF10415"/>
    </source>
</evidence>
<evidence type="ECO:0000256" key="4">
    <source>
        <dbReference type="ARBA" id="ARBA00022801"/>
    </source>
</evidence>
<dbReference type="GO" id="GO:0005524">
    <property type="term" value="F:ATP binding"/>
    <property type="evidence" value="ECO:0007669"/>
    <property type="project" value="UniProtKB-KW"/>
</dbReference>
<dbReference type="Gene3D" id="1.10.275.10">
    <property type="entry name" value="Fumarase/aspartase (N-terminal domain)"/>
    <property type="match status" value="1"/>
</dbReference>
<dbReference type="InterPro" id="IPR020557">
    <property type="entry name" value="Fumarate_lyase_CS"/>
</dbReference>
<keyword evidence="4" id="KW-0378">Hydrolase</keyword>
<dbReference type="NCBIfam" id="TIGR00979">
    <property type="entry name" value="fumC_II"/>
    <property type="match status" value="1"/>
</dbReference>
<dbReference type="PROSITE" id="PS00163">
    <property type="entry name" value="FUMARATE_LYASES"/>
    <property type="match status" value="1"/>
</dbReference>
<dbReference type="Pfam" id="PF10415">
    <property type="entry name" value="FumaraseC_C"/>
    <property type="match status" value="1"/>
</dbReference>
<dbReference type="Proteomes" id="UP000494165">
    <property type="component" value="Unassembled WGS sequence"/>
</dbReference>
<evidence type="ECO:0000256" key="6">
    <source>
        <dbReference type="PIRSR" id="PIRSR600407-1"/>
    </source>
</evidence>
<evidence type="ECO:0000256" key="1">
    <source>
        <dbReference type="ARBA" id="ARBA00009084"/>
    </source>
</evidence>
<dbReference type="NCBIfam" id="NF008909">
    <property type="entry name" value="PRK12273.1"/>
    <property type="match status" value="1"/>
</dbReference>
<reference evidence="11 12" key="1">
    <citation type="submission" date="2020-04" db="EMBL/GenBank/DDBJ databases">
        <authorList>
            <person name="Alioto T."/>
            <person name="Alioto T."/>
            <person name="Gomez Garrido J."/>
        </authorList>
    </citation>
    <scope>NUCLEOTIDE SEQUENCE [LARGE SCALE GENOMIC DNA]</scope>
</reference>
<accession>A0A8S1D266</accession>
<dbReference type="GO" id="GO:0005739">
    <property type="term" value="C:mitochondrion"/>
    <property type="evidence" value="ECO:0007669"/>
    <property type="project" value="TreeGrafter"/>
</dbReference>
<comment type="caution">
    <text evidence="11">The sequence shown here is derived from an EMBL/GenBank/DDBJ whole genome shotgun (WGS) entry which is preliminary data.</text>
</comment>
<gene>
    <name evidence="11" type="ORF">CLODIP_2_CD02913</name>
</gene>
<evidence type="ECO:0000256" key="8">
    <source>
        <dbReference type="SAM" id="Phobius"/>
    </source>
</evidence>
<dbReference type="Gene3D" id="1.10.40.30">
    <property type="entry name" value="Fumarase/aspartase (C-terminal domain)"/>
    <property type="match status" value="1"/>
</dbReference>
<dbReference type="EC" id="4.2.1.2" evidence="3"/>
<dbReference type="EMBL" id="CADEPI010000106">
    <property type="protein sequence ID" value="CAB3374951.1"/>
    <property type="molecule type" value="Genomic_DNA"/>
</dbReference>
<keyword evidence="7" id="KW-0067">ATP-binding</keyword>
<dbReference type="Gene3D" id="3.30.420.150">
    <property type="entry name" value="Exopolyphosphatase. Domain 2"/>
    <property type="match status" value="1"/>
</dbReference>
<keyword evidence="7" id="KW-0547">Nucleotide-binding</keyword>
<keyword evidence="12" id="KW-1185">Reference proteome</keyword>
<dbReference type="InterPro" id="IPR000362">
    <property type="entry name" value="Fumarate_lyase_fam"/>
</dbReference>
<dbReference type="SUPFAM" id="SSF48557">
    <property type="entry name" value="L-aspartase-like"/>
    <property type="match status" value="1"/>
</dbReference>
<dbReference type="PRINTS" id="PR00149">
    <property type="entry name" value="FUMRATELYASE"/>
</dbReference>
<dbReference type="GO" id="GO:0016787">
    <property type="term" value="F:hydrolase activity"/>
    <property type="evidence" value="ECO:0007669"/>
    <property type="project" value="UniProtKB-KW"/>
</dbReference>
<dbReference type="InterPro" id="IPR005677">
    <property type="entry name" value="Fum_hydII"/>
</dbReference>
<dbReference type="PANTHER" id="PTHR11444">
    <property type="entry name" value="ASPARTATEAMMONIA/ARGININOSUCCINATE/ADENYLOSUCCINATE LYASE"/>
    <property type="match status" value="1"/>
</dbReference>
<dbReference type="InterPro" id="IPR018951">
    <property type="entry name" value="Fumarase_C_C"/>
</dbReference>
<dbReference type="CDD" id="cd01362">
    <property type="entry name" value="Fumarase_classII"/>
    <property type="match status" value="1"/>
</dbReference>
<dbReference type="OrthoDB" id="1738025at2759"/>
<evidence type="ECO:0000259" key="9">
    <source>
        <dbReference type="Pfam" id="PF00206"/>
    </source>
</evidence>